<protein>
    <submittedName>
        <fullName evidence="3">Dienelactone hydrolase</fullName>
    </submittedName>
</protein>
<evidence type="ECO:0000256" key="1">
    <source>
        <dbReference type="ARBA" id="ARBA00022801"/>
    </source>
</evidence>
<dbReference type="GO" id="GO:0052689">
    <property type="term" value="F:carboxylic ester hydrolase activity"/>
    <property type="evidence" value="ECO:0007669"/>
    <property type="project" value="UniProtKB-ARBA"/>
</dbReference>
<dbReference type="STRING" id="569882.SAMN04490248_11914"/>
<keyword evidence="4" id="KW-1185">Reference proteome</keyword>
<keyword evidence="1 3" id="KW-0378">Hydrolase</keyword>
<dbReference type="Pfam" id="PF01738">
    <property type="entry name" value="DLH"/>
    <property type="match status" value="1"/>
</dbReference>
<dbReference type="PANTHER" id="PTHR22946">
    <property type="entry name" value="DIENELACTONE HYDROLASE DOMAIN-CONTAINING PROTEIN-RELATED"/>
    <property type="match status" value="1"/>
</dbReference>
<dbReference type="InterPro" id="IPR002925">
    <property type="entry name" value="Dienelactn_hydro"/>
</dbReference>
<dbReference type="EMBL" id="FODS01000019">
    <property type="protein sequence ID" value="SEP00223.1"/>
    <property type="molecule type" value="Genomic_DNA"/>
</dbReference>
<feature type="domain" description="Dienelactone hydrolase" evidence="2">
    <location>
        <begin position="63"/>
        <end position="287"/>
    </location>
</feature>
<reference evidence="3 4" key="1">
    <citation type="submission" date="2016-10" db="EMBL/GenBank/DDBJ databases">
        <authorList>
            <person name="de Groot N.N."/>
        </authorList>
    </citation>
    <scope>NUCLEOTIDE SEQUENCE [LARGE SCALE GENOMIC DNA]</scope>
    <source>
        <strain evidence="3 4">DSM 27842</strain>
    </source>
</reference>
<organism evidence="3 4">
    <name type="scientific">Salinihabitans flavidus</name>
    <dbReference type="NCBI Taxonomy" id="569882"/>
    <lineage>
        <taxon>Bacteria</taxon>
        <taxon>Pseudomonadati</taxon>
        <taxon>Pseudomonadota</taxon>
        <taxon>Alphaproteobacteria</taxon>
        <taxon>Rhodobacterales</taxon>
        <taxon>Roseobacteraceae</taxon>
        <taxon>Salinihabitans</taxon>
    </lineage>
</organism>
<evidence type="ECO:0000313" key="3">
    <source>
        <dbReference type="EMBL" id="SEP00223.1"/>
    </source>
</evidence>
<evidence type="ECO:0000259" key="2">
    <source>
        <dbReference type="Pfam" id="PF01738"/>
    </source>
</evidence>
<accession>A0A1H8UBI2</accession>
<sequence length="296" mass="31852">MVEHSCPVHSRAAAPAGGHASAMRHFVVLALVMVLLMAKQAGAQGATQQVRLQSTASDRAVLTARLHRPNTRGPVPAVVLMHGCGGWQPEVLASLEAYARFISSNGFVVLNLDSFSTRNRAGGRVCGSLGELSRARDYRTHDAFAALQFLRNQSFVDAENVFLVGQSNGGSVALISALSRTASRFGGEGFRGVVALYPWCGAAGGTRLDLHSPVLVLGGGRDDWVPPDQCSRFRGRGQELSVTIYPHAAHSFDLRIPIQRYMGNLVGYNPQAAAATRTEMLAFFRRHIADGRTAMR</sequence>
<dbReference type="OrthoDB" id="3647650at2"/>
<dbReference type="Proteomes" id="UP000198893">
    <property type="component" value="Unassembled WGS sequence"/>
</dbReference>
<dbReference type="Gene3D" id="3.40.50.1820">
    <property type="entry name" value="alpha/beta hydrolase"/>
    <property type="match status" value="1"/>
</dbReference>
<dbReference type="SUPFAM" id="SSF53474">
    <property type="entry name" value="alpha/beta-Hydrolases"/>
    <property type="match status" value="1"/>
</dbReference>
<evidence type="ECO:0000313" key="4">
    <source>
        <dbReference type="Proteomes" id="UP000198893"/>
    </source>
</evidence>
<proteinExistence type="predicted"/>
<dbReference type="RefSeq" id="WP_093119517.1">
    <property type="nucleotide sequence ID" value="NZ_FODS01000019.1"/>
</dbReference>
<dbReference type="AlphaFoldDB" id="A0A1H8UBI2"/>
<dbReference type="InterPro" id="IPR029058">
    <property type="entry name" value="AB_hydrolase_fold"/>
</dbReference>
<gene>
    <name evidence="3" type="ORF">SAMN04490248_11914</name>
</gene>
<name>A0A1H8UBI2_9RHOB</name>
<dbReference type="PANTHER" id="PTHR22946:SF9">
    <property type="entry name" value="POLYKETIDE TRANSFERASE AF380"/>
    <property type="match status" value="1"/>
</dbReference>
<dbReference type="InterPro" id="IPR050261">
    <property type="entry name" value="FrsA_esterase"/>
</dbReference>